<keyword evidence="2" id="KW-1185">Reference proteome</keyword>
<reference evidence="1 2" key="1">
    <citation type="submission" date="2019-11" db="EMBL/GenBank/DDBJ databases">
        <authorList>
            <person name="Li X.-J."/>
            <person name="Feng X.-M."/>
        </authorList>
    </citation>
    <scope>NUCLEOTIDE SEQUENCE [LARGE SCALE GENOMIC DNA]</scope>
    <source>
        <strain evidence="1 2">XMNu-373</strain>
    </source>
</reference>
<name>A0A7K3MBP8_9ACTN</name>
<accession>A0A7K3MBP8</accession>
<dbReference type="Proteomes" id="UP000460435">
    <property type="component" value="Unassembled WGS sequence"/>
</dbReference>
<organism evidence="1 2">
    <name type="scientific">Phytoactinopolyspora mesophila</name>
    <dbReference type="NCBI Taxonomy" id="2650750"/>
    <lineage>
        <taxon>Bacteria</taxon>
        <taxon>Bacillati</taxon>
        <taxon>Actinomycetota</taxon>
        <taxon>Actinomycetes</taxon>
        <taxon>Jiangellales</taxon>
        <taxon>Jiangellaceae</taxon>
        <taxon>Phytoactinopolyspora</taxon>
    </lineage>
</organism>
<protein>
    <submittedName>
        <fullName evidence="1">Uncharacterized protein</fullName>
    </submittedName>
</protein>
<evidence type="ECO:0000313" key="2">
    <source>
        <dbReference type="Proteomes" id="UP000460435"/>
    </source>
</evidence>
<gene>
    <name evidence="1" type="ORF">F7O44_26830</name>
</gene>
<dbReference type="RefSeq" id="WP_162453400.1">
    <property type="nucleotide sequence ID" value="NZ_WLZY01000013.1"/>
</dbReference>
<comment type="caution">
    <text evidence="1">The sequence shown here is derived from an EMBL/GenBank/DDBJ whole genome shotgun (WGS) entry which is preliminary data.</text>
</comment>
<sequence>MEPNLHTVTISGDGDLVYTCTAIRDGNRWLIRRASQPRIDVHARLLSPEFTH</sequence>
<proteinExistence type="predicted"/>
<evidence type="ECO:0000313" key="1">
    <source>
        <dbReference type="EMBL" id="NDL60696.1"/>
    </source>
</evidence>
<dbReference type="EMBL" id="WLZY01000013">
    <property type="protein sequence ID" value="NDL60696.1"/>
    <property type="molecule type" value="Genomic_DNA"/>
</dbReference>
<dbReference type="AlphaFoldDB" id="A0A7K3MBP8"/>